<dbReference type="HOGENOM" id="CLU_095304_0_0_5"/>
<reference evidence="4" key="1">
    <citation type="journal article" date="2014" name="Stand. Genomic Sci.">
        <title>Genome sequence of the exopolysaccharide-producing Salipiger mucosus type strain (DSM 16094(T)), a moderately halophilic member of the Roseobacter clade.</title>
        <authorList>
            <person name="Riedel T."/>
            <person name="Spring S."/>
            <person name="Fiebig A."/>
            <person name="Petersen J."/>
            <person name="Kyrpides N.C."/>
            <person name="Goker M."/>
            <person name="Klenk H.P."/>
        </authorList>
    </citation>
    <scope>NUCLEOTIDE SEQUENCE [LARGE SCALE GENOMIC DNA]</scope>
    <source>
        <strain evidence="4">DSM 16094</strain>
    </source>
</reference>
<feature type="region of interest" description="Disordered" evidence="1">
    <location>
        <begin position="190"/>
        <end position="215"/>
    </location>
</feature>
<dbReference type="STRING" id="1123237.Salmuc_01108"/>
<proteinExistence type="predicted"/>
<accession>S9QZZ0</accession>
<dbReference type="AlphaFoldDB" id="S9QZZ0"/>
<sequence length="223" mass="23605">MNRLLLCGVAALALASCAPAVPDSGSGVGFEDYDTYNDRKEATAQRVVDEQSGAVTVQSPTEVESATLDADGNAEMSSPAPAAGQPPQAVTNSVGISSENDFEAVSAERDIEADAALIEQNRAQYQVVSPRAVPNRPGTDRPNIVQFALQTNNAVGQPLYDRSGFNAENRQLRACAEFPSSDLAQEEFLAQGGPERDRRGMDPDGDGFACDWDPAPFRAVRGG</sequence>
<feature type="chain" id="PRO_5004555489" description="Excalibur calcium-binding domain-containing protein" evidence="2">
    <location>
        <begin position="21"/>
        <end position="223"/>
    </location>
</feature>
<evidence type="ECO:0008006" key="5">
    <source>
        <dbReference type="Google" id="ProtNLM"/>
    </source>
</evidence>
<feature type="compositionally biased region" description="Low complexity" evidence="1">
    <location>
        <begin position="79"/>
        <end position="89"/>
    </location>
</feature>
<feature type="signal peptide" evidence="2">
    <location>
        <begin position="1"/>
        <end position="20"/>
    </location>
</feature>
<evidence type="ECO:0000313" key="4">
    <source>
        <dbReference type="Proteomes" id="UP000015347"/>
    </source>
</evidence>
<feature type="region of interest" description="Disordered" evidence="1">
    <location>
        <begin position="71"/>
        <end position="91"/>
    </location>
</feature>
<name>S9QZZ0_9RHOB</name>
<dbReference type="EMBL" id="APVH01000010">
    <property type="protein sequence ID" value="EPX85152.1"/>
    <property type="molecule type" value="Genomic_DNA"/>
</dbReference>
<keyword evidence="4" id="KW-1185">Reference proteome</keyword>
<gene>
    <name evidence="3" type="ORF">Salmuc_01108</name>
</gene>
<dbReference type="PROSITE" id="PS51257">
    <property type="entry name" value="PROKAR_LIPOPROTEIN"/>
    <property type="match status" value="1"/>
</dbReference>
<dbReference type="OrthoDB" id="7951357at2"/>
<keyword evidence="2" id="KW-0732">Signal</keyword>
<protein>
    <recommendedName>
        <fullName evidence="5">Excalibur calcium-binding domain-containing protein</fullName>
    </recommendedName>
</protein>
<evidence type="ECO:0000256" key="1">
    <source>
        <dbReference type="SAM" id="MobiDB-lite"/>
    </source>
</evidence>
<dbReference type="eggNOG" id="ENOG5031QJH">
    <property type="taxonomic scope" value="Bacteria"/>
</dbReference>
<comment type="caution">
    <text evidence="3">The sequence shown here is derived from an EMBL/GenBank/DDBJ whole genome shotgun (WGS) entry which is preliminary data.</text>
</comment>
<dbReference type="RefSeq" id="WP_020040897.1">
    <property type="nucleotide sequence ID" value="NZ_KE557273.1"/>
</dbReference>
<organism evidence="3 4">
    <name type="scientific">Salipiger mucosus DSM 16094</name>
    <dbReference type="NCBI Taxonomy" id="1123237"/>
    <lineage>
        <taxon>Bacteria</taxon>
        <taxon>Pseudomonadati</taxon>
        <taxon>Pseudomonadota</taxon>
        <taxon>Alphaproteobacteria</taxon>
        <taxon>Rhodobacterales</taxon>
        <taxon>Roseobacteraceae</taxon>
        <taxon>Salipiger</taxon>
    </lineage>
</organism>
<evidence type="ECO:0000256" key="2">
    <source>
        <dbReference type="SAM" id="SignalP"/>
    </source>
</evidence>
<evidence type="ECO:0000313" key="3">
    <source>
        <dbReference type="EMBL" id="EPX85152.1"/>
    </source>
</evidence>
<dbReference type="Proteomes" id="UP000015347">
    <property type="component" value="Unassembled WGS sequence"/>
</dbReference>